<protein>
    <recommendedName>
        <fullName evidence="4">Eukaryotic translation initiation factor 3 subunit F</fullName>
        <shortName evidence="4">eIF3f</shortName>
    </recommendedName>
    <alternativeName>
        <fullName evidence="4">Eukaryotic translation initiation factor 3 subunit 5</fullName>
    </alternativeName>
</protein>
<dbReference type="InterPro" id="IPR037518">
    <property type="entry name" value="MPN"/>
</dbReference>
<dbReference type="CDD" id="cd08064">
    <property type="entry name" value="MPN_eIF3f"/>
    <property type="match status" value="1"/>
</dbReference>
<organism evidence="6">
    <name type="scientific">Anopheles stephensi</name>
    <name type="common">Indo-Pakistan malaria mosquito</name>
    <dbReference type="NCBI Taxonomy" id="30069"/>
    <lineage>
        <taxon>Eukaryota</taxon>
        <taxon>Metazoa</taxon>
        <taxon>Ecdysozoa</taxon>
        <taxon>Arthropoda</taxon>
        <taxon>Hexapoda</taxon>
        <taxon>Insecta</taxon>
        <taxon>Pterygota</taxon>
        <taxon>Neoptera</taxon>
        <taxon>Endopterygota</taxon>
        <taxon>Diptera</taxon>
        <taxon>Nematocera</taxon>
        <taxon>Culicoidea</taxon>
        <taxon>Culicidae</taxon>
        <taxon>Anophelinae</taxon>
        <taxon>Anopheles</taxon>
    </lineage>
</organism>
<dbReference type="PROSITE" id="PS50249">
    <property type="entry name" value="MPN"/>
    <property type="match status" value="1"/>
</dbReference>
<keyword evidence="3 4" id="KW-0648">Protein biosynthesis</keyword>
<dbReference type="VEuPathDB" id="VectorBase:ASTEI20_037124"/>
<dbReference type="PANTHER" id="PTHR10540:SF6">
    <property type="entry name" value="EUKARYOTIC TRANSLATION INITIATION FACTOR 3 SUBUNIT F"/>
    <property type="match status" value="1"/>
</dbReference>
<dbReference type="Proteomes" id="UP000076408">
    <property type="component" value="Unassembled WGS sequence"/>
</dbReference>
<dbReference type="Pfam" id="PF13012">
    <property type="entry name" value="MitMem_reg"/>
    <property type="match status" value="1"/>
</dbReference>
<feature type="domain" description="MPN" evidence="5">
    <location>
        <begin position="12"/>
        <end position="172"/>
    </location>
</feature>
<dbReference type="EnsemblMetazoa" id="ASTEI11014-RA">
    <property type="protein sequence ID" value="ASTEI11014-PA"/>
    <property type="gene ID" value="ASTEI11014"/>
</dbReference>
<gene>
    <name evidence="6" type="primary">AGAP002935</name>
</gene>
<reference evidence="7" key="3">
    <citation type="submission" date="2020-05" db="UniProtKB">
        <authorList>
            <consortium name="EnsemblMetazoa"/>
        </authorList>
    </citation>
    <scope>IDENTIFICATION</scope>
    <source>
        <strain evidence="7">Indian</strain>
    </source>
</reference>
<evidence type="ECO:0000256" key="4">
    <source>
        <dbReference type="HAMAP-Rule" id="MF_03005"/>
    </source>
</evidence>
<dbReference type="STRING" id="30069.H6WAR3"/>
<comment type="subunit">
    <text evidence="4">Component of the eukaryotic translation initiation factor 3 (eIF-3) complex.</text>
</comment>
<keyword evidence="8" id="KW-1185">Reference proteome</keyword>
<dbReference type="InterPro" id="IPR000555">
    <property type="entry name" value="JAMM/MPN+_dom"/>
</dbReference>
<dbReference type="GO" id="GO:0031369">
    <property type="term" value="F:translation initiation factor binding"/>
    <property type="evidence" value="ECO:0007669"/>
    <property type="project" value="InterPro"/>
</dbReference>
<comment type="similarity">
    <text evidence="4">Belongs to the eIF-3 subunit F family.</text>
</comment>
<name>H6WAR3_ANOST</name>
<dbReference type="Pfam" id="PF01398">
    <property type="entry name" value="JAB"/>
    <property type="match status" value="1"/>
</dbReference>
<dbReference type="OMA" id="EYFVHFH"/>
<proteinExistence type="inferred from homology"/>
<evidence type="ECO:0000313" key="8">
    <source>
        <dbReference type="Proteomes" id="UP000076408"/>
    </source>
</evidence>
<dbReference type="EMBL" id="JQ042684">
    <property type="protein sequence ID" value="AEZ67831.1"/>
    <property type="molecule type" value="Genomic_DNA"/>
</dbReference>
<reference evidence="8" key="2">
    <citation type="journal article" date="2014" name="Genome Biol.">
        <title>Genome analysis of a major urban malaria vector mosquito, Anopheles stephensi.</title>
        <authorList>
            <person name="Jiang X."/>
            <person name="Peery A."/>
            <person name="Hall A.B."/>
            <person name="Sharma A."/>
            <person name="Chen X.G."/>
            <person name="Waterhouse R.M."/>
            <person name="Komissarov A."/>
            <person name="Riehle M.M."/>
            <person name="Shouche Y."/>
            <person name="Sharakhova M.V."/>
            <person name="Lawson D."/>
            <person name="Pakpour N."/>
            <person name="Arensburger P."/>
            <person name="Davidson V.L."/>
            <person name="Eiglmeier K."/>
            <person name="Emrich S."/>
            <person name="George P."/>
            <person name="Kennedy R.C."/>
            <person name="Mane S.P."/>
            <person name="Maslen G."/>
            <person name="Oringanje C."/>
            <person name="Qi Y."/>
            <person name="Settlage R."/>
            <person name="Tojo M."/>
            <person name="Tubio J.M."/>
            <person name="Unger M.F."/>
            <person name="Wang B."/>
            <person name="Vernick K.D."/>
            <person name="Ribeiro J.M."/>
            <person name="James A.A."/>
            <person name="Michel K."/>
            <person name="Riehle M.A."/>
            <person name="Luckhart S."/>
            <person name="Sharakhov I.V."/>
            <person name="Tu Z."/>
        </authorList>
    </citation>
    <scope>NUCLEOTIDE SEQUENCE [LARGE SCALE GENOMIC DNA]</scope>
    <source>
        <strain evidence="8">Indian</strain>
    </source>
</reference>
<dbReference type="GO" id="GO:0071541">
    <property type="term" value="C:eukaryotic translation initiation factor 3 complex, eIF3m"/>
    <property type="evidence" value="ECO:0007669"/>
    <property type="project" value="TreeGrafter"/>
</dbReference>
<evidence type="ECO:0000256" key="3">
    <source>
        <dbReference type="ARBA" id="ARBA00022917"/>
    </source>
</evidence>
<keyword evidence="1 4" id="KW-0963">Cytoplasm</keyword>
<comment type="subcellular location">
    <subcellularLocation>
        <location evidence="4">Cytoplasm</location>
    </subcellularLocation>
</comment>
<dbReference type="GO" id="GO:0003743">
    <property type="term" value="F:translation initiation factor activity"/>
    <property type="evidence" value="ECO:0007669"/>
    <property type="project" value="UniProtKB-UniRule"/>
</dbReference>
<evidence type="ECO:0000256" key="1">
    <source>
        <dbReference type="ARBA" id="ARBA00022490"/>
    </source>
</evidence>
<sequence>MSTINLPLNLTVRVHPVVLFQIVDAYERRNADSERVIGTLLGKKRNGNAPVPTGTAVSKHNHNLVPVSLRVGSVDKGVVEVTNCFCLPHKEHSDQVEAELGYAIDLYESNQRVNASENIVGWWASGHEVTNHSSVIHEYYARECANPVHLTLDTSLTGARMGIKAYVCVSLGVPGGKSGCMFTPINVEVTSYEPEIVGLQLCMKTIGMQSNPNVPRTVSPMLDLAQVTDASDKLLALLSDVLAYVDDVLNAKQQPENTVGRALLDLIHSVPNMSGDQFAQMFNSNVKDLLMVVTLSQLIKTQLQLNEKLTSLTSFLN</sequence>
<dbReference type="GO" id="GO:0008237">
    <property type="term" value="F:metallopeptidase activity"/>
    <property type="evidence" value="ECO:0007669"/>
    <property type="project" value="InterPro"/>
</dbReference>
<evidence type="ECO:0000259" key="5">
    <source>
        <dbReference type="PROSITE" id="PS50249"/>
    </source>
</evidence>
<accession>H6WAR3</accession>
<dbReference type="HAMAP" id="MF_03005">
    <property type="entry name" value="eIF3f"/>
    <property type="match status" value="1"/>
</dbReference>
<keyword evidence="2 4" id="KW-0396">Initiation factor</keyword>
<dbReference type="VEuPathDB" id="VectorBase:ASTE003546"/>
<evidence type="ECO:0000313" key="6">
    <source>
        <dbReference type="EMBL" id="AEZ67831.1"/>
    </source>
</evidence>
<dbReference type="GO" id="GO:0001732">
    <property type="term" value="P:formation of cytoplasmic translation initiation complex"/>
    <property type="evidence" value="ECO:0007669"/>
    <property type="project" value="UniProtKB-UniRule"/>
</dbReference>
<dbReference type="InterPro" id="IPR024969">
    <property type="entry name" value="EIF3F/CSN6-like_C"/>
</dbReference>
<dbReference type="InterPro" id="IPR027531">
    <property type="entry name" value="eIF3f"/>
</dbReference>
<dbReference type="VEuPathDB" id="VectorBase:ASTEI11014"/>
<comment type="function">
    <text evidence="4">Component of the eukaryotic translation initiation factor 3 (eIF-3) complex, which is involved in protein synthesis of a specialized repertoire of mRNAs and, together with other initiation factors, stimulates binding of mRNA and methionyl-tRNAi to the 40S ribosome. The eIF-3 complex specifically targets and initiates translation of a subset of mRNAs involved in cell proliferation.</text>
</comment>
<dbReference type="SMART" id="SM00232">
    <property type="entry name" value="JAB_MPN"/>
    <property type="match status" value="1"/>
</dbReference>
<dbReference type="GO" id="GO:0016282">
    <property type="term" value="C:eukaryotic 43S preinitiation complex"/>
    <property type="evidence" value="ECO:0007669"/>
    <property type="project" value="UniProtKB-UniRule"/>
</dbReference>
<evidence type="ECO:0000256" key="2">
    <source>
        <dbReference type="ARBA" id="ARBA00022540"/>
    </source>
</evidence>
<dbReference type="GO" id="GO:0033290">
    <property type="term" value="C:eukaryotic 48S preinitiation complex"/>
    <property type="evidence" value="ECO:0007669"/>
    <property type="project" value="UniProtKB-UniRule"/>
</dbReference>
<evidence type="ECO:0000313" key="7">
    <source>
        <dbReference type="EnsemblMetazoa" id="ASTEI11014-PA"/>
    </source>
</evidence>
<dbReference type="PANTHER" id="PTHR10540">
    <property type="entry name" value="EUKARYOTIC TRANSLATION INITIATION FACTOR 3 SUBUNIT F-RELATED"/>
    <property type="match status" value="1"/>
</dbReference>
<dbReference type="AlphaFoldDB" id="H6WAR3"/>
<reference evidence="6" key="1">
    <citation type="journal article" date="2012" name="PLoS Pathog.">
        <title>A New Chromosomal Phylogeny Supports the Repeated Origin of Vectorial Capacity in Malaria Mosquitoes of the Anopheles gambiae Complex.</title>
        <authorList>
            <person name="Kamali M."/>
            <person name="Xia A."/>
            <person name="Tu Z."/>
            <person name="Sharakhov I.V."/>
        </authorList>
    </citation>
    <scope>NUCLEOTIDE SEQUENCE</scope>
</reference>
<dbReference type="Gene3D" id="3.40.140.10">
    <property type="entry name" value="Cytidine Deaminase, domain 2"/>
    <property type="match status" value="1"/>
</dbReference>